<evidence type="ECO:0000313" key="3">
    <source>
        <dbReference type="EMBL" id="OAD71164.1"/>
    </source>
</evidence>
<feature type="transmembrane region" description="Helical" evidence="1">
    <location>
        <begin position="660"/>
        <end position="683"/>
    </location>
</feature>
<dbReference type="InterPro" id="IPR036047">
    <property type="entry name" value="F-box-like_dom_sf"/>
</dbReference>
<organism evidence="3 4">
    <name type="scientific">Phycomyces blakesleeanus (strain ATCC 8743b / DSM 1359 / FGSC 10004 / NBRC 33097 / NRRL 1555)</name>
    <dbReference type="NCBI Taxonomy" id="763407"/>
    <lineage>
        <taxon>Eukaryota</taxon>
        <taxon>Fungi</taxon>
        <taxon>Fungi incertae sedis</taxon>
        <taxon>Mucoromycota</taxon>
        <taxon>Mucoromycotina</taxon>
        <taxon>Mucoromycetes</taxon>
        <taxon>Mucorales</taxon>
        <taxon>Phycomycetaceae</taxon>
        <taxon>Phycomyces</taxon>
    </lineage>
</organism>
<keyword evidence="1" id="KW-1133">Transmembrane helix</keyword>
<keyword evidence="1" id="KW-0812">Transmembrane</keyword>
<evidence type="ECO:0000256" key="1">
    <source>
        <dbReference type="SAM" id="Phobius"/>
    </source>
</evidence>
<dbReference type="VEuPathDB" id="FungiDB:PHYBLDRAFT_147672"/>
<feature type="domain" description="F-box" evidence="2">
    <location>
        <begin position="4"/>
        <end position="37"/>
    </location>
</feature>
<dbReference type="InterPro" id="IPR001810">
    <property type="entry name" value="F-box_dom"/>
</dbReference>
<protein>
    <recommendedName>
        <fullName evidence="2">F-box domain-containing protein</fullName>
    </recommendedName>
</protein>
<keyword evidence="4" id="KW-1185">Reference proteome</keyword>
<dbReference type="SUPFAM" id="SSF81383">
    <property type="entry name" value="F-box domain"/>
    <property type="match status" value="1"/>
</dbReference>
<keyword evidence="1" id="KW-0472">Membrane</keyword>
<dbReference type="InParanoid" id="A0A167LVA0"/>
<reference evidence="4" key="1">
    <citation type="submission" date="2015-06" db="EMBL/GenBank/DDBJ databases">
        <title>Expansion of signal transduction pathways in fungi by whole-genome duplication.</title>
        <authorList>
            <consortium name="DOE Joint Genome Institute"/>
            <person name="Corrochano L.M."/>
            <person name="Kuo A."/>
            <person name="Marcet-Houben M."/>
            <person name="Polaino S."/>
            <person name="Salamov A."/>
            <person name="Villalobos J.M."/>
            <person name="Alvarez M.I."/>
            <person name="Avalos J."/>
            <person name="Benito E.P."/>
            <person name="Benoit I."/>
            <person name="Burger G."/>
            <person name="Camino L.P."/>
            <person name="Canovas D."/>
            <person name="Cerda-Olmedo E."/>
            <person name="Cheng J.-F."/>
            <person name="Dominguez A."/>
            <person name="Elias M."/>
            <person name="Eslava A.P."/>
            <person name="Glaser F."/>
            <person name="Grimwood J."/>
            <person name="Gutierrez G."/>
            <person name="Heitman J."/>
            <person name="Henrissat B."/>
            <person name="Iturriaga E.A."/>
            <person name="Lang B.F."/>
            <person name="Lavin J.L."/>
            <person name="Lee S."/>
            <person name="Li W."/>
            <person name="Lindquist E."/>
            <person name="Lopez-Garcia S."/>
            <person name="Luque E.M."/>
            <person name="Marcos A.T."/>
            <person name="Martin J."/>
            <person name="McCluskey K."/>
            <person name="Medina H.R."/>
            <person name="Miralles-Duran A."/>
            <person name="Miyazaki A."/>
            <person name="Munoz-Torres E."/>
            <person name="Oguiza J.A."/>
            <person name="Ohm R."/>
            <person name="Olmedo M."/>
            <person name="Orejas M."/>
            <person name="Ortiz-Castellanos L."/>
            <person name="Pisabarro A.G."/>
            <person name="Rodriguez-Romero J."/>
            <person name="Ruiz-Herrera J."/>
            <person name="Ruiz-Vazquez R."/>
            <person name="Sanz C."/>
            <person name="Schackwitz W."/>
            <person name="Schmutz J."/>
            <person name="Shahriari M."/>
            <person name="Shelest E."/>
            <person name="Silva-Franco F."/>
            <person name="Soanes D."/>
            <person name="Syed K."/>
            <person name="Tagua V.G."/>
            <person name="Talbot N.J."/>
            <person name="Thon M."/>
            <person name="De vries R.P."/>
            <person name="Wiebenga A."/>
            <person name="Yadav J.S."/>
            <person name="Braun E.L."/>
            <person name="Baker S."/>
            <person name="Garre V."/>
            <person name="Horwitz B."/>
            <person name="Torres-Martinez S."/>
            <person name="Idnurm A."/>
            <person name="Herrera-Estrella A."/>
            <person name="Gabaldon T."/>
            <person name="Grigoriev I.V."/>
        </authorList>
    </citation>
    <scope>NUCLEOTIDE SEQUENCE [LARGE SCALE GENOMIC DNA]</scope>
    <source>
        <strain evidence="4">NRRL 1555(-)</strain>
    </source>
</reference>
<dbReference type="OrthoDB" id="2221454at2759"/>
<dbReference type="AlphaFoldDB" id="A0A167LVA0"/>
<dbReference type="Gene3D" id="3.80.10.10">
    <property type="entry name" value="Ribonuclease Inhibitor"/>
    <property type="match status" value="1"/>
</dbReference>
<dbReference type="RefSeq" id="XP_018289204.1">
    <property type="nucleotide sequence ID" value="XM_018431928.1"/>
</dbReference>
<evidence type="ECO:0000313" key="4">
    <source>
        <dbReference type="Proteomes" id="UP000077315"/>
    </source>
</evidence>
<sequence length="725" mass="83249">MSPSDLPVEILTKAAGFVSKYDLLQCTYVCRAWKEPFQDVFMQELVLSGTRTINNAVNPSANIYSQYQRYGHLVRRLTLKPKRLTANEKFLILQQHFPHIRSLCISELGLDNSLQADSFDWSSWGKITELDITIRLYGNTNPQNESLDTLRSFRNLRRLSFLSCIEINSYGIDIFDYGKVGFAFHNIETLHTYLPQLEYLKLETGFGVFSKEDLMDIQNILPAKKMSTLIITSGNLIVPWLCYFAQKYPNLKMLELQSGKAPRTLFEPNDPYTEIAISRFLNTSSAFNHLHKIMIKEYDVQERIFPVFWKILSPSNTTINSVSYITRYTKNNWEHFKKIIKIPSGVRSTTLKALFIQARTNDAIAAPITGVVELCPNLVYLNLECEREKVELDVILDQCSRIRKLRIHGGQLVTSKYATLDSPVHGLERIDMLALKVDCTVFSYISSRCRSLSHMNLQYMRIYGFSQETRELCISMPHTKLSELLLYAVSLHLSDEHPRSDTDIKFILTPKVDNSDRSDTTTVDRISSYTWRYMFWVSCAYTYRKTDMREMDNEEVEHATQYFNQFKPRNSIVNGLEKHMAIEGCSDIYEWEKDLPNGYAIFECLAQALLIALTITSLPSTVNLDSSDHTTSFHWSKLSVKAGLWDVIYDPKPKHLRQTIAAAAAAVVVVVAVFLQTSIFLFFKEPLTLEYEASLLNPFSMLCKSHLIHSLNDVLDIGQAHVNSR</sequence>
<dbReference type="SUPFAM" id="SSF52047">
    <property type="entry name" value="RNI-like"/>
    <property type="match status" value="1"/>
</dbReference>
<accession>A0A167LVA0</accession>
<dbReference type="EMBL" id="KV440986">
    <property type="protein sequence ID" value="OAD71164.1"/>
    <property type="molecule type" value="Genomic_DNA"/>
</dbReference>
<dbReference type="Proteomes" id="UP000077315">
    <property type="component" value="Unassembled WGS sequence"/>
</dbReference>
<dbReference type="GeneID" id="28992834"/>
<evidence type="ECO:0000259" key="2">
    <source>
        <dbReference type="Pfam" id="PF12937"/>
    </source>
</evidence>
<name>A0A167LVA0_PHYB8</name>
<gene>
    <name evidence="3" type="ORF">PHYBLDRAFT_147672</name>
</gene>
<dbReference type="InterPro" id="IPR032675">
    <property type="entry name" value="LRR_dom_sf"/>
</dbReference>
<proteinExistence type="predicted"/>
<dbReference type="Pfam" id="PF12937">
    <property type="entry name" value="F-box-like"/>
    <property type="match status" value="1"/>
</dbReference>